<feature type="signal peptide" evidence="2">
    <location>
        <begin position="1"/>
        <end position="28"/>
    </location>
</feature>
<dbReference type="CDD" id="cd12797">
    <property type="entry name" value="M23_peptidase"/>
    <property type="match status" value="1"/>
</dbReference>
<keyword evidence="5" id="KW-1185">Reference proteome</keyword>
<name>A0A157ZWN0_9BURK</name>
<protein>
    <submittedName>
        <fullName evidence="4">Peptidase M23B</fullName>
    </submittedName>
</protein>
<dbReference type="CDD" id="cd00118">
    <property type="entry name" value="LysM"/>
    <property type="match status" value="1"/>
</dbReference>
<dbReference type="InterPro" id="IPR016047">
    <property type="entry name" value="M23ase_b-sheet_dom"/>
</dbReference>
<evidence type="ECO:0000313" key="4">
    <source>
        <dbReference type="EMBL" id="SAK49915.1"/>
    </source>
</evidence>
<feature type="chain" id="PRO_5007619813" evidence="2">
    <location>
        <begin position="29"/>
        <end position="235"/>
    </location>
</feature>
<proteinExistence type="predicted"/>
<dbReference type="OrthoDB" id="9795421at2"/>
<dbReference type="RefSeq" id="WP_063936304.1">
    <property type="nucleotide sequence ID" value="NZ_FCOI02000003.1"/>
</dbReference>
<dbReference type="InterPro" id="IPR050570">
    <property type="entry name" value="Cell_wall_metabolism_enzyme"/>
</dbReference>
<dbReference type="GO" id="GO:0004222">
    <property type="term" value="F:metalloendopeptidase activity"/>
    <property type="evidence" value="ECO:0007669"/>
    <property type="project" value="TreeGrafter"/>
</dbReference>
<dbReference type="PROSITE" id="PS51257">
    <property type="entry name" value="PROKAR_LIPOPROTEIN"/>
    <property type="match status" value="1"/>
</dbReference>
<dbReference type="Pfam" id="PF01476">
    <property type="entry name" value="LysM"/>
    <property type="match status" value="1"/>
</dbReference>
<gene>
    <name evidence="4" type="ORF">AWB76_01392</name>
</gene>
<evidence type="ECO:0000256" key="1">
    <source>
        <dbReference type="SAM" id="MobiDB-lite"/>
    </source>
</evidence>
<evidence type="ECO:0000256" key="2">
    <source>
        <dbReference type="SAM" id="SignalP"/>
    </source>
</evidence>
<dbReference type="Gene3D" id="2.70.70.10">
    <property type="entry name" value="Glucose Permease (Domain IIA)"/>
    <property type="match status" value="1"/>
</dbReference>
<dbReference type="AlphaFoldDB" id="A0A157ZWN0"/>
<evidence type="ECO:0000259" key="3">
    <source>
        <dbReference type="PROSITE" id="PS51782"/>
    </source>
</evidence>
<sequence length="235" mass="24684">MNTPHRPSGASGARALVLSACLSSYLLAACVSAKPAPDPNADARVVAGYYRVNEGDTLAGIASAFGRDTASLKRWNGLEQPDKLAPGKVLRVAPPPDDGKPPQIPPQRAAANSAACGPGKLAWPVSGAVQRAFGGRNAPDIRIDGTPGDIVKASKNGRVVYTGNRIKGYGLVIIVRHDEHLLTAYGFTQRVLAKEGDNVKRGQTIAEMGKAPLLFEVRKDGKPVDPAPYLKGCES</sequence>
<dbReference type="Gene3D" id="3.10.350.10">
    <property type="entry name" value="LysM domain"/>
    <property type="match status" value="1"/>
</dbReference>
<dbReference type="InterPro" id="IPR018392">
    <property type="entry name" value="LysM"/>
</dbReference>
<feature type="domain" description="LysM" evidence="3">
    <location>
        <begin position="48"/>
        <end position="92"/>
    </location>
</feature>
<dbReference type="InterPro" id="IPR011055">
    <property type="entry name" value="Dup_hybrid_motif"/>
</dbReference>
<dbReference type="Proteomes" id="UP000054624">
    <property type="component" value="Unassembled WGS sequence"/>
</dbReference>
<dbReference type="PANTHER" id="PTHR21666">
    <property type="entry name" value="PEPTIDASE-RELATED"/>
    <property type="match status" value="1"/>
</dbReference>
<dbReference type="InterPro" id="IPR036779">
    <property type="entry name" value="LysM_dom_sf"/>
</dbReference>
<dbReference type="EMBL" id="FCOI02000003">
    <property type="protein sequence ID" value="SAK49915.1"/>
    <property type="molecule type" value="Genomic_DNA"/>
</dbReference>
<organism evidence="4 5">
    <name type="scientific">Caballeronia temeraria</name>
    <dbReference type="NCBI Taxonomy" id="1777137"/>
    <lineage>
        <taxon>Bacteria</taxon>
        <taxon>Pseudomonadati</taxon>
        <taxon>Pseudomonadota</taxon>
        <taxon>Betaproteobacteria</taxon>
        <taxon>Burkholderiales</taxon>
        <taxon>Burkholderiaceae</taxon>
        <taxon>Caballeronia</taxon>
    </lineage>
</organism>
<dbReference type="STRING" id="1777137.AWB76_01392"/>
<feature type="region of interest" description="Disordered" evidence="1">
    <location>
        <begin position="80"/>
        <end position="111"/>
    </location>
</feature>
<reference evidence="5" key="1">
    <citation type="submission" date="2016-01" db="EMBL/GenBank/DDBJ databases">
        <authorList>
            <person name="Peeters Charlotte."/>
        </authorList>
    </citation>
    <scope>NUCLEOTIDE SEQUENCE [LARGE SCALE GENOMIC DNA]</scope>
</reference>
<dbReference type="Pfam" id="PF01551">
    <property type="entry name" value="Peptidase_M23"/>
    <property type="match status" value="1"/>
</dbReference>
<evidence type="ECO:0000313" key="5">
    <source>
        <dbReference type="Proteomes" id="UP000054624"/>
    </source>
</evidence>
<dbReference type="PROSITE" id="PS51782">
    <property type="entry name" value="LYSM"/>
    <property type="match status" value="1"/>
</dbReference>
<accession>A0A157ZWN0</accession>
<dbReference type="SMART" id="SM00257">
    <property type="entry name" value="LysM"/>
    <property type="match status" value="1"/>
</dbReference>
<dbReference type="PANTHER" id="PTHR21666:SF270">
    <property type="entry name" value="MUREIN HYDROLASE ACTIVATOR ENVC"/>
    <property type="match status" value="1"/>
</dbReference>
<dbReference type="SUPFAM" id="SSF51261">
    <property type="entry name" value="Duplicated hybrid motif"/>
    <property type="match status" value="1"/>
</dbReference>
<keyword evidence="2" id="KW-0732">Signal</keyword>